<evidence type="ECO:0000313" key="2">
    <source>
        <dbReference type="EMBL" id="OKP13998.1"/>
    </source>
</evidence>
<reference evidence="2 3" key="1">
    <citation type="submission" date="2016-10" db="EMBL/GenBank/DDBJ databases">
        <title>Genome sequence of the ascomycete fungus Penicillium subrubescens.</title>
        <authorList>
            <person name="De Vries R.P."/>
            <person name="Peng M."/>
            <person name="Dilokpimol A."/>
            <person name="Hilden K."/>
            <person name="Makela M.R."/>
            <person name="Grigoriev I."/>
            <person name="Riley R."/>
            <person name="Granchi Z."/>
        </authorList>
    </citation>
    <scope>NUCLEOTIDE SEQUENCE [LARGE SCALE GENOMIC DNA]</scope>
    <source>
        <strain evidence="2 3">CBS 132785</strain>
    </source>
</reference>
<gene>
    <name evidence="2" type="ORF">PENSUB_267</name>
</gene>
<dbReference type="InterPro" id="IPR008538">
    <property type="entry name" value="Uma2"/>
</dbReference>
<feature type="domain" description="Putative restriction endonuclease" evidence="1">
    <location>
        <begin position="4"/>
        <end position="88"/>
    </location>
</feature>
<name>A0A1Q5UNE3_9EURO</name>
<dbReference type="AlphaFoldDB" id="A0A1Q5UNE3"/>
<accession>A0A1Q5UNE3</accession>
<proteinExistence type="predicted"/>
<evidence type="ECO:0000313" key="3">
    <source>
        <dbReference type="Proteomes" id="UP000186955"/>
    </source>
</evidence>
<dbReference type="Proteomes" id="UP000186955">
    <property type="component" value="Unassembled WGS sequence"/>
</dbReference>
<organism evidence="2 3">
    <name type="scientific">Penicillium subrubescens</name>
    <dbReference type="NCBI Taxonomy" id="1316194"/>
    <lineage>
        <taxon>Eukaryota</taxon>
        <taxon>Fungi</taxon>
        <taxon>Dikarya</taxon>
        <taxon>Ascomycota</taxon>
        <taxon>Pezizomycotina</taxon>
        <taxon>Eurotiomycetes</taxon>
        <taxon>Eurotiomycetidae</taxon>
        <taxon>Eurotiales</taxon>
        <taxon>Aspergillaceae</taxon>
        <taxon>Penicillium</taxon>
    </lineage>
</organism>
<dbReference type="STRING" id="1316194.A0A1Q5UNE3"/>
<comment type="caution">
    <text evidence="2">The sequence shown here is derived from an EMBL/GenBank/DDBJ whole genome shotgun (WGS) entry which is preliminary data.</text>
</comment>
<protein>
    <recommendedName>
        <fullName evidence="1">Putative restriction endonuclease domain-containing protein</fullName>
    </recommendedName>
</protein>
<dbReference type="Pfam" id="PF05685">
    <property type="entry name" value="Uma2"/>
    <property type="match status" value="1"/>
</dbReference>
<dbReference type="EMBL" id="MNBE01000120">
    <property type="protein sequence ID" value="OKP13998.1"/>
    <property type="molecule type" value="Genomic_DNA"/>
</dbReference>
<sequence>MASPMHGEAASEFANLVNSWRDSMQMRRDLPSGVSVKVRGGSKGKAPDASWVPRWHGADRNRYWPSMVVEVVFTETRTHLETDMRFWLKESKGDVKVAVSISVQPRKPGRVVLEQWSFTPSTQETRSKQGVLRVEQTMTAIRKPGQEPVISGSFALPFEDIFLKPTATEPNAKDLVITHSDMKDFAEVIWETQFTPLSQ</sequence>
<evidence type="ECO:0000259" key="1">
    <source>
        <dbReference type="Pfam" id="PF05685"/>
    </source>
</evidence>
<keyword evidence="3" id="KW-1185">Reference proteome</keyword>